<feature type="region of interest" description="Disordered" evidence="1">
    <location>
        <begin position="1"/>
        <end position="54"/>
    </location>
</feature>
<feature type="compositionally biased region" description="Acidic residues" evidence="1">
    <location>
        <begin position="13"/>
        <end position="24"/>
    </location>
</feature>
<evidence type="ECO:0000256" key="1">
    <source>
        <dbReference type="SAM" id="MobiDB-lite"/>
    </source>
</evidence>
<dbReference type="AlphaFoldDB" id="D4B2M4"/>
<reference evidence="3" key="1">
    <citation type="journal article" date="2011" name="Genome Biol.">
        <title>Comparative and functional genomics provide insights into the pathogenicity of dermatophytic fungi.</title>
        <authorList>
            <person name="Burmester A."/>
            <person name="Shelest E."/>
            <person name="Gloeckner G."/>
            <person name="Heddergott C."/>
            <person name="Schindler S."/>
            <person name="Staib P."/>
            <person name="Heidel A."/>
            <person name="Felder M."/>
            <person name="Petzold A."/>
            <person name="Szafranski K."/>
            <person name="Feuermann M."/>
            <person name="Pedruzzi I."/>
            <person name="Priebe S."/>
            <person name="Groth M."/>
            <person name="Winkler R."/>
            <person name="Li W."/>
            <person name="Kniemeyer O."/>
            <person name="Schroeckh V."/>
            <person name="Hertweck C."/>
            <person name="Hube B."/>
            <person name="White T.C."/>
            <person name="Platzer M."/>
            <person name="Guthke R."/>
            <person name="Heitman J."/>
            <person name="Woestemeyer J."/>
            <person name="Zipfel P.F."/>
            <person name="Monod M."/>
            <person name="Brakhage A.A."/>
        </authorList>
    </citation>
    <scope>NUCLEOTIDE SEQUENCE [LARGE SCALE GENOMIC DNA]</scope>
    <source>
        <strain evidence="3">ATCC MYA-4681 / CBS 112371</strain>
    </source>
</reference>
<dbReference type="Proteomes" id="UP000008866">
    <property type="component" value="Unassembled WGS sequence"/>
</dbReference>
<evidence type="ECO:0000313" key="2">
    <source>
        <dbReference type="EMBL" id="EFE30335.1"/>
    </source>
</evidence>
<dbReference type="HOGENOM" id="CLU_3049887_0_0_1"/>
<name>D4B2M4_ARTBC</name>
<sequence>MPRFGTRRRRQEDGDEDEDEDEDEDKRNIKRGIEETEKTARDIGGWQGSGRQRR</sequence>
<comment type="caution">
    <text evidence="2">The sequence shown here is derived from an EMBL/GenBank/DDBJ whole genome shotgun (WGS) entry which is preliminary data.</text>
</comment>
<keyword evidence="3" id="KW-1185">Reference proteome</keyword>
<dbReference type="KEGG" id="abe:ARB_02707"/>
<accession>D4B2M4</accession>
<proteinExistence type="predicted"/>
<protein>
    <submittedName>
        <fullName evidence="2">Uncharacterized protein</fullName>
    </submittedName>
</protein>
<dbReference type="EMBL" id="ABSU01000030">
    <property type="protein sequence ID" value="EFE30335.1"/>
    <property type="molecule type" value="Genomic_DNA"/>
</dbReference>
<dbReference type="RefSeq" id="XP_003010975.1">
    <property type="nucleotide sequence ID" value="XM_003010929.1"/>
</dbReference>
<dbReference type="GeneID" id="9525091"/>
<feature type="compositionally biased region" description="Basic and acidic residues" evidence="1">
    <location>
        <begin position="25"/>
        <end position="41"/>
    </location>
</feature>
<evidence type="ECO:0000313" key="3">
    <source>
        <dbReference type="Proteomes" id="UP000008866"/>
    </source>
</evidence>
<organism evidence="2 3">
    <name type="scientific">Arthroderma benhamiae (strain ATCC MYA-4681 / CBS 112371)</name>
    <name type="common">Trichophyton mentagrophytes</name>
    <dbReference type="NCBI Taxonomy" id="663331"/>
    <lineage>
        <taxon>Eukaryota</taxon>
        <taxon>Fungi</taxon>
        <taxon>Dikarya</taxon>
        <taxon>Ascomycota</taxon>
        <taxon>Pezizomycotina</taxon>
        <taxon>Eurotiomycetes</taxon>
        <taxon>Eurotiomycetidae</taxon>
        <taxon>Onygenales</taxon>
        <taxon>Arthrodermataceae</taxon>
        <taxon>Trichophyton</taxon>
    </lineage>
</organism>
<gene>
    <name evidence="2" type="ORF">ARB_02707</name>
</gene>